<accession>A0A645DX14</accession>
<evidence type="ECO:0000256" key="3">
    <source>
        <dbReference type="ARBA" id="ARBA00022692"/>
    </source>
</evidence>
<reference evidence="8" key="1">
    <citation type="submission" date="2019-08" db="EMBL/GenBank/DDBJ databases">
        <authorList>
            <person name="Kucharzyk K."/>
            <person name="Murdoch R.W."/>
            <person name="Higgins S."/>
            <person name="Loffler F."/>
        </authorList>
    </citation>
    <scope>NUCLEOTIDE SEQUENCE</scope>
</reference>
<keyword evidence="2" id="KW-1003">Cell membrane</keyword>
<dbReference type="AlphaFoldDB" id="A0A645DX14"/>
<organism evidence="8">
    <name type="scientific">bioreactor metagenome</name>
    <dbReference type="NCBI Taxonomy" id="1076179"/>
    <lineage>
        <taxon>unclassified sequences</taxon>
        <taxon>metagenomes</taxon>
        <taxon>ecological metagenomes</taxon>
    </lineage>
</organism>
<evidence type="ECO:0000256" key="6">
    <source>
        <dbReference type="ARBA" id="ARBA00023136"/>
    </source>
</evidence>
<evidence type="ECO:0008006" key="9">
    <source>
        <dbReference type="Google" id="ProtNLM"/>
    </source>
</evidence>
<keyword evidence="4" id="KW-0133">Cell shape</keyword>
<evidence type="ECO:0000256" key="4">
    <source>
        <dbReference type="ARBA" id="ARBA00022960"/>
    </source>
</evidence>
<proteinExistence type="predicted"/>
<feature type="transmembrane region" description="Helical" evidence="7">
    <location>
        <begin position="16"/>
        <end position="37"/>
    </location>
</feature>
<feature type="transmembrane region" description="Helical" evidence="7">
    <location>
        <begin position="43"/>
        <end position="66"/>
    </location>
</feature>
<keyword evidence="3 7" id="KW-0812">Transmembrane</keyword>
<feature type="transmembrane region" description="Helical" evidence="7">
    <location>
        <begin position="107"/>
        <end position="130"/>
    </location>
</feature>
<evidence type="ECO:0000256" key="7">
    <source>
        <dbReference type="SAM" id="Phobius"/>
    </source>
</evidence>
<keyword evidence="5 7" id="KW-1133">Transmembrane helix</keyword>
<protein>
    <recommendedName>
        <fullName evidence="9">Rod shape-determining protein MreD</fullName>
    </recommendedName>
</protein>
<evidence type="ECO:0000313" key="8">
    <source>
        <dbReference type="EMBL" id="MPM94074.1"/>
    </source>
</evidence>
<name>A0A645DX14_9ZZZZ</name>
<dbReference type="EMBL" id="VSSQ01040764">
    <property type="protein sequence ID" value="MPM94074.1"/>
    <property type="molecule type" value="Genomic_DNA"/>
</dbReference>
<sequence>MDARKRTLRLVAKHGCFVLALLLAYVLQTMPGFLSFFGVKPLFLVPLALCIAAYEGAFAGAIYGALAGLLWDIAAGRVTGFFAILLMACCFLVSVAVSMYLRNTVLNLSLLSAGVLLLLCTIDFMFSYLLRGYAGLAHLYFFQLLPIVVFSAFLTFAPWLLARKISHAFAPPD</sequence>
<keyword evidence="6 7" id="KW-0472">Membrane</keyword>
<evidence type="ECO:0000256" key="1">
    <source>
        <dbReference type="ARBA" id="ARBA00004651"/>
    </source>
</evidence>
<feature type="transmembrane region" description="Helical" evidence="7">
    <location>
        <begin position="78"/>
        <end position="101"/>
    </location>
</feature>
<dbReference type="Pfam" id="PF04093">
    <property type="entry name" value="MreD"/>
    <property type="match status" value="1"/>
</dbReference>
<dbReference type="GO" id="GO:0008360">
    <property type="term" value="P:regulation of cell shape"/>
    <property type="evidence" value="ECO:0007669"/>
    <property type="project" value="UniProtKB-KW"/>
</dbReference>
<evidence type="ECO:0000256" key="5">
    <source>
        <dbReference type="ARBA" id="ARBA00022989"/>
    </source>
</evidence>
<dbReference type="InterPro" id="IPR007227">
    <property type="entry name" value="Cell_shape_determining_MreD"/>
</dbReference>
<comment type="caution">
    <text evidence="8">The sequence shown here is derived from an EMBL/GenBank/DDBJ whole genome shotgun (WGS) entry which is preliminary data.</text>
</comment>
<comment type="subcellular location">
    <subcellularLocation>
        <location evidence="1">Cell membrane</location>
        <topology evidence="1">Multi-pass membrane protein</topology>
    </subcellularLocation>
</comment>
<dbReference type="GO" id="GO:0005886">
    <property type="term" value="C:plasma membrane"/>
    <property type="evidence" value="ECO:0007669"/>
    <property type="project" value="UniProtKB-SubCell"/>
</dbReference>
<feature type="transmembrane region" description="Helical" evidence="7">
    <location>
        <begin position="139"/>
        <end position="161"/>
    </location>
</feature>
<evidence type="ECO:0000256" key="2">
    <source>
        <dbReference type="ARBA" id="ARBA00022475"/>
    </source>
</evidence>
<gene>
    <name evidence="8" type="ORF">SDC9_141217</name>
</gene>